<dbReference type="Proteomes" id="UP000276215">
    <property type="component" value="Unassembled WGS sequence"/>
</dbReference>
<organism evidence="1 2">
    <name type="scientific">Choiromyces venosus 120613-1</name>
    <dbReference type="NCBI Taxonomy" id="1336337"/>
    <lineage>
        <taxon>Eukaryota</taxon>
        <taxon>Fungi</taxon>
        <taxon>Dikarya</taxon>
        <taxon>Ascomycota</taxon>
        <taxon>Pezizomycotina</taxon>
        <taxon>Pezizomycetes</taxon>
        <taxon>Pezizales</taxon>
        <taxon>Tuberaceae</taxon>
        <taxon>Choiromyces</taxon>
    </lineage>
</organism>
<sequence length="53" mass="5989">MNTTSPIRNLLDYDRRIPTAHSNRDSHYLSQTNFVFSGSSVTVVLTPMHLSIP</sequence>
<evidence type="ECO:0000313" key="2">
    <source>
        <dbReference type="Proteomes" id="UP000276215"/>
    </source>
</evidence>
<proteinExistence type="predicted"/>
<protein>
    <submittedName>
        <fullName evidence="1">Uncharacterized protein</fullName>
    </submittedName>
</protein>
<accession>A0A3N4JTE0</accession>
<dbReference type="AlphaFoldDB" id="A0A3N4JTE0"/>
<gene>
    <name evidence="1" type="ORF">L873DRAFT_1803317</name>
</gene>
<reference evidence="1 2" key="1">
    <citation type="journal article" date="2018" name="Nat. Ecol. Evol.">
        <title>Pezizomycetes genomes reveal the molecular basis of ectomycorrhizal truffle lifestyle.</title>
        <authorList>
            <person name="Murat C."/>
            <person name="Payen T."/>
            <person name="Noel B."/>
            <person name="Kuo A."/>
            <person name="Morin E."/>
            <person name="Chen J."/>
            <person name="Kohler A."/>
            <person name="Krizsan K."/>
            <person name="Balestrini R."/>
            <person name="Da Silva C."/>
            <person name="Montanini B."/>
            <person name="Hainaut M."/>
            <person name="Levati E."/>
            <person name="Barry K.W."/>
            <person name="Belfiori B."/>
            <person name="Cichocki N."/>
            <person name="Clum A."/>
            <person name="Dockter R.B."/>
            <person name="Fauchery L."/>
            <person name="Guy J."/>
            <person name="Iotti M."/>
            <person name="Le Tacon F."/>
            <person name="Lindquist E.A."/>
            <person name="Lipzen A."/>
            <person name="Malagnac F."/>
            <person name="Mello A."/>
            <person name="Molinier V."/>
            <person name="Miyauchi S."/>
            <person name="Poulain J."/>
            <person name="Riccioni C."/>
            <person name="Rubini A."/>
            <person name="Sitrit Y."/>
            <person name="Splivallo R."/>
            <person name="Traeger S."/>
            <person name="Wang M."/>
            <person name="Zifcakova L."/>
            <person name="Wipf D."/>
            <person name="Zambonelli A."/>
            <person name="Paolocci F."/>
            <person name="Nowrousian M."/>
            <person name="Ottonello S."/>
            <person name="Baldrian P."/>
            <person name="Spatafora J.W."/>
            <person name="Henrissat B."/>
            <person name="Nagy L.G."/>
            <person name="Aury J.M."/>
            <person name="Wincker P."/>
            <person name="Grigoriev I.V."/>
            <person name="Bonfante P."/>
            <person name="Martin F.M."/>
        </authorList>
    </citation>
    <scope>NUCLEOTIDE SEQUENCE [LARGE SCALE GENOMIC DNA]</scope>
    <source>
        <strain evidence="1 2">120613-1</strain>
    </source>
</reference>
<name>A0A3N4JTE0_9PEZI</name>
<dbReference type="EMBL" id="ML120372">
    <property type="protein sequence ID" value="RPB01580.1"/>
    <property type="molecule type" value="Genomic_DNA"/>
</dbReference>
<evidence type="ECO:0000313" key="1">
    <source>
        <dbReference type="EMBL" id="RPB01580.1"/>
    </source>
</evidence>
<keyword evidence="2" id="KW-1185">Reference proteome</keyword>